<name>A0A164WDY7_9AGAM</name>
<dbReference type="OrthoDB" id="59699at2759"/>
<gene>
    <name evidence="1" type="ORF">SISNIDRAFT_465206</name>
</gene>
<organism evidence="1 2">
    <name type="scientific">Sistotremastrum niveocremeum HHB9708</name>
    <dbReference type="NCBI Taxonomy" id="1314777"/>
    <lineage>
        <taxon>Eukaryota</taxon>
        <taxon>Fungi</taxon>
        <taxon>Dikarya</taxon>
        <taxon>Basidiomycota</taxon>
        <taxon>Agaricomycotina</taxon>
        <taxon>Agaricomycetes</taxon>
        <taxon>Sistotremastrales</taxon>
        <taxon>Sistotremastraceae</taxon>
        <taxon>Sertulicium</taxon>
        <taxon>Sertulicium niveocremeum</taxon>
    </lineage>
</organism>
<dbReference type="AlphaFoldDB" id="A0A164WDY7"/>
<keyword evidence="2" id="KW-1185">Reference proteome</keyword>
<protein>
    <recommendedName>
        <fullName evidence="3">G domain-containing protein</fullName>
    </recommendedName>
</protein>
<evidence type="ECO:0000313" key="1">
    <source>
        <dbReference type="EMBL" id="KZS94970.1"/>
    </source>
</evidence>
<proteinExistence type="predicted"/>
<evidence type="ECO:0008006" key="3">
    <source>
        <dbReference type="Google" id="ProtNLM"/>
    </source>
</evidence>
<dbReference type="InterPro" id="IPR027417">
    <property type="entry name" value="P-loop_NTPase"/>
</dbReference>
<accession>A0A164WDY7</accession>
<sequence>MYGMNLEHTLLSRSADLVSFSIDHFLEKIRSKIFGSRSSSKTSLRVLIIGPTGCGKTTILEKFCGDKILEAARNGKVRPLAVDGTNISDSKLILIDKCVGNKIDKELVAVTKEGFIAHDSNGFEAGSHAEFDIVKEFLQRRDKKEDQFEKVHMVWYCLSASKSRPLGLEDRAFFSESLSSAPVVAVVTKFDYLVEECEYSMREGLDPETELEGKISLSFDNQDVTWYLRWDFWGLSS</sequence>
<dbReference type="EMBL" id="KV419403">
    <property type="protein sequence ID" value="KZS94970.1"/>
    <property type="molecule type" value="Genomic_DNA"/>
</dbReference>
<evidence type="ECO:0000313" key="2">
    <source>
        <dbReference type="Proteomes" id="UP000076722"/>
    </source>
</evidence>
<dbReference type="SUPFAM" id="SSF52540">
    <property type="entry name" value="P-loop containing nucleoside triphosphate hydrolases"/>
    <property type="match status" value="1"/>
</dbReference>
<dbReference type="Gene3D" id="3.40.50.300">
    <property type="entry name" value="P-loop containing nucleotide triphosphate hydrolases"/>
    <property type="match status" value="1"/>
</dbReference>
<reference evidence="1 2" key="1">
    <citation type="journal article" date="2016" name="Mol. Biol. Evol.">
        <title>Comparative Genomics of Early-Diverging Mushroom-Forming Fungi Provides Insights into the Origins of Lignocellulose Decay Capabilities.</title>
        <authorList>
            <person name="Nagy L.G."/>
            <person name="Riley R."/>
            <person name="Tritt A."/>
            <person name="Adam C."/>
            <person name="Daum C."/>
            <person name="Floudas D."/>
            <person name="Sun H."/>
            <person name="Yadav J.S."/>
            <person name="Pangilinan J."/>
            <person name="Larsson K.H."/>
            <person name="Matsuura K."/>
            <person name="Barry K."/>
            <person name="Labutti K."/>
            <person name="Kuo R."/>
            <person name="Ohm R.A."/>
            <person name="Bhattacharya S.S."/>
            <person name="Shirouzu T."/>
            <person name="Yoshinaga Y."/>
            <person name="Martin F.M."/>
            <person name="Grigoriev I.V."/>
            <person name="Hibbett D.S."/>
        </authorList>
    </citation>
    <scope>NUCLEOTIDE SEQUENCE [LARGE SCALE GENOMIC DNA]</scope>
    <source>
        <strain evidence="1 2">HHB9708</strain>
    </source>
</reference>
<dbReference type="Proteomes" id="UP000076722">
    <property type="component" value="Unassembled WGS sequence"/>
</dbReference>